<protein>
    <recommendedName>
        <fullName evidence="8">Alkyl hydroperoxide reductase protein C22</fullName>
    </recommendedName>
    <alternativeName>
        <fullName evidence="9">Thioredoxin peroxidase</fullName>
    </alternativeName>
</protein>
<evidence type="ECO:0000256" key="7">
    <source>
        <dbReference type="ARBA" id="ARBA00023284"/>
    </source>
</evidence>
<sequence length="197" mass="22940">MLLITRKSPDFTAPAIMGNGDIKENFNLKTFIKNKSAIIFFWPLDFTFVCPTEIITFNRRYKEFKEKQVEIIGISCDSVFAHQQWRLMPINDGGIGMIQFPMISDITRKIIQSYDVEHPSIGVAFRASFLIDKKRIIRHQIVNDLPFGRNIDEMMRMVDAMQFHEKNGEVCPAQWKKGNQGIHMTRENTAKYLSENF</sequence>
<dbReference type="SUPFAM" id="SSF52833">
    <property type="entry name" value="Thioredoxin-like"/>
    <property type="match status" value="1"/>
</dbReference>
<keyword evidence="7" id="KW-0676">Redox-active center</keyword>
<dbReference type="InterPro" id="IPR013766">
    <property type="entry name" value="Thioredoxin_domain"/>
</dbReference>
<dbReference type="Pfam" id="PF10417">
    <property type="entry name" value="1-cysPrx_C"/>
    <property type="match status" value="1"/>
</dbReference>
<comment type="function">
    <text evidence="10">Thiol-specific peroxidase that catalyzes the reduction of hydrogen peroxide and organic hydroperoxides to water and alcohols, respectively. Plays a role in cell protection against oxidative stress by detoxifying peroxides.</text>
</comment>
<feature type="domain" description="Thioredoxin" evidence="12">
    <location>
        <begin position="2"/>
        <end position="163"/>
    </location>
</feature>
<dbReference type="AlphaFoldDB" id="A0A0H5BX06"/>
<keyword evidence="14" id="KW-1185">Reference proteome</keyword>
<dbReference type="GO" id="GO:0033554">
    <property type="term" value="P:cellular response to stress"/>
    <property type="evidence" value="ECO:0007669"/>
    <property type="project" value="TreeGrafter"/>
</dbReference>
<evidence type="ECO:0000256" key="2">
    <source>
        <dbReference type="ARBA" id="ARBA00009796"/>
    </source>
</evidence>
<evidence type="ECO:0000256" key="9">
    <source>
        <dbReference type="ARBA" id="ARBA00032824"/>
    </source>
</evidence>
<evidence type="ECO:0000313" key="14">
    <source>
        <dbReference type="Proteomes" id="UP000242753"/>
    </source>
</evidence>
<reference evidence="14" key="1">
    <citation type="submission" date="2015-01" db="EMBL/GenBank/DDBJ databases">
        <authorList>
            <person name="Manzano-Marin A."/>
            <person name="Manzano-Marin A."/>
        </authorList>
    </citation>
    <scope>NUCLEOTIDE SEQUENCE [LARGE SCALE GENOMIC DNA]</scope>
    <source>
        <strain evidence="14">obscurior</strain>
    </source>
</reference>
<dbReference type="PANTHER" id="PTHR10681:SF128">
    <property type="entry name" value="THIOREDOXIN-DEPENDENT PEROXIDE REDUCTASE, MITOCHONDRIAL"/>
    <property type="match status" value="1"/>
</dbReference>
<dbReference type="FunFam" id="3.40.30.10:FF:000002">
    <property type="entry name" value="Alkyl hydroperoxide reductase C"/>
    <property type="match status" value="1"/>
</dbReference>
<dbReference type="Proteomes" id="UP000242753">
    <property type="component" value="Chromosome I"/>
</dbReference>
<keyword evidence="6" id="KW-1015">Disulfide bond</keyword>
<evidence type="ECO:0000256" key="1">
    <source>
        <dbReference type="ARBA" id="ARBA00004496"/>
    </source>
</evidence>
<dbReference type="Pfam" id="PF00578">
    <property type="entry name" value="AhpC-TSA"/>
    <property type="match status" value="1"/>
</dbReference>
<dbReference type="Gene3D" id="3.40.30.10">
    <property type="entry name" value="Glutaredoxin"/>
    <property type="match status" value="1"/>
</dbReference>
<evidence type="ECO:0000256" key="6">
    <source>
        <dbReference type="ARBA" id="ARBA00023157"/>
    </source>
</evidence>
<evidence type="ECO:0000256" key="11">
    <source>
        <dbReference type="PIRSR" id="PIRSR000239-1"/>
    </source>
</evidence>
<accession>A0A0H5BX06</accession>
<dbReference type="InterPro" id="IPR050217">
    <property type="entry name" value="Peroxiredoxin"/>
</dbReference>
<evidence type="ECO:0000256" key="4">
    <source>
        <dbReference type="ARBA" id="ARBA00022559"/>
    </source>
</evidence>
<dbReference type="GO" id="GO:0042744">
    <property type="term" value="P:hydrogen peroxide catabolic process"/>
    <property type="evidence" value="ECO:0007669"/>
    <property type="project" value="TreeGrafter"/>
</dbReference>
<keyword evidence="3" id="KW-0963">Cytoplasm</keyword>
<dbReference type="PIRSF" id="PIRSF000239">
    <property type="entry name" value="AHPC"/>
    <property type="match status" value="1"/>
</dbReference>
<dbReference type="GO" id="GO:0005829">
    <property type="term" value="C:cytosol"/>
    <property type="evidence" value="ECO:0007669"/>
    <property type="project" value="TreeGrafter"/>
</dbReference>
<proteinExistence type="inferred from homology"/>
<organism evidence="13 14">
    <name type="scientific">Candidatus Westeberhardia cardiocondylae</name>
    <dbReference type="NCBI Taxonomy" id="1594731"/>
    <lineage>
        <taxon>Bacteria</taxon>
        <taxon>Pseudomonadati</taxon>
        <taxon>Pseudomonadota</taxon>
        <taxon>Gammaproteobacteria</taxon>
        <taxon>Enterobacterales</taxon>
        <taxon>Enterobacteriaceae</taxon>
        <taxon>ant endosymbionts</taxon>
        <taxon>Candidatus Westeberhardia</taxon>
    </lineage>
</organism>
<dbReference type="InterPro" id="IPR019479">
    <property type="entry name" value="Peroxiredoxin_C"/>
</dbReference>
<dbReference type="GO" id="GO:0006979">
    <property type="term" value="P:response to oxidative stress"/>
    <property type="evidence" value="ECO:0007669"/>
    <property type="project" value="TreeGrafter"/>
</dbReference>
<evidence type="ECO:0000313" key="13">
    <source>
        <dbReference type="EMBL" id="CEN32119.1"/>
    </source>
</evidence>
<dbReference type="PROSITE" id="PS51352">
    <property type="entry name" value="THIOREDOXIN_2"/>
    <property type="match status" value="1"/>
</dbReference>
<keyword evidence="4 13" id="KW-0575">Peroxidase</keyword>
<dbReference type="InterPro" id="IPR000866">
    <property type="entry name" value="AhpC/TSA"/>
</dbReference>
<evidence type="ECO:0000256" key="5">
    <source>
        <dbReference type="ARBA" id="ARBA00023002"/>
    </source>
</evidence>
<dbReference type="RefSeq" id="WP_281264014.1">
    <property type="nucleotide sequence ID" value="NZ_LN774881.1"/>
</dbReference>
<name>A0A0H5BX06_9ENTR</name>
<dbReference type="CDD" id="cd03015">
    <property type="entry name" value="PRX_Typ2cys"/>
    <property type="match status" value="1"/>
</dbReference>
<evidence type="ECO:0000256" key="8">
    <source>
        <dbReference type="ARBA" id="ARBA00031809"/>
    </source>
</evidence>
<comment type="subcellular location">
    <subcellularLocation>
        <location evidence="1">Cytoplasm</location>
    </subcellularLocation>
</comment>
<comment type="similarity">
    <text evidence="2">Belongs to the peroxiredoxin family. AhpC/Prx1 subfamily.</text>
</comment>
<dbReference type="InterPro" id="IPR024706">
    <property type="entry name" value="Peroxiredoxin_AhpC-typ"/>
</dbReference>
<dbReference type="InterPro" id="IPR036249">
    <property type="entry name" value="Thioredoxin-like_sf"/>
</dbReference>
<evidence type="ECO:0000256" key="10">
    <source>
        <dbReference type="ARBA" id="ARBA00037420"/>
    </source>
</evidence>
<dbReference type="STRING" id="1594731.WEOB_166"/>
<feature type="active site" description="Cysteine sulfenic acid (-SOH) intermediate; for peroxidase activity" evidence="11">
    <location>
        <position position="50"/>
    </location>
</feature>
<dbReference type="GO" id="GO:0045454">
    <property type="term" value="P:cell redox homeostasis"/>
    <property type="evidence" value="ECO:0007669"/>
    <property type="project" value="TreeGrafter"/>
</dbReference>
<evidence type="ECO:0000259" key="12">
    <source>
        <dbReference type="PROSITE" id="PS51352"/>
    </source>
</evidence>
<keyword evidence="5 13" id="KW-0560">Oxidoreductase</keyword>
<dbReference type="KEGG" id="wca:WEOB_166"/>
<dbReference type="EMBL" id="LN774881">
    <property type="protein sequence ID" value="CEN32119.1"/>
    <property type="molecule type" value="Genomic_DNA"/>
</dbReference>
<dbReference type="GO" id="GO:0008379">
    <property type="term" value="F:thioredoxin peroxidase activity"/>
    <property type="evidence" value="ECO:0007669"/>
    <property type="project" value="TreeGrafter"/>
</dbReference>
<dbReference type="PATRIC" id="fig|1594731.3.peg.155"/>
<evidence type="ECO:0000256" key="3">
    <source>
        <dbReference type="ARBA" id="ARBA00022490"/>
    </source>
</evidence>
<dbReference type="PANTHER" id="PTHR10681">
    <property type="entry name" value="THIOREDOXIN PEROXIDASE"/>
    <property type="match status" value="1"/>
</dbReference>
<gene>
    <name evidence="13" type="primary">ahpC</name>
    <name evidence="13" type="ORF">WEOB_166</name>
</gene>